<gene>
    <name evidence="3" type="ORF">DZF91_03155</name>
</gene>
<feature type="signal peptide" evidence="2">
    <location>
        <begin position="1"/>
        <end position="27"/>
    </location>
</feature>
<dbReference type="EMBL" id="QURH01000066">
    <property type="protein sequence ID" value="RFU43075.1"/>
    <property type="molecule type" value="Genomic_DNA"/>
</dbReference>
<organism evidence="3 4">
    <name type="scientific">Actinomadura logoneensis</name>
    <dbReference type="NCBI Taxonomy" id="2293572"/>
    <lineage>
        <taxon>Bacteria</taxon>
        <taxon>Bacillati</taxon>
        <taxon>Actinomycetota</taxon>
        <taxon>Actinomycetes</taxon>
        <taxon>Streptosporangiales</taxon>
        <taxon>Thermomonosporaceae</taxon>
        <taxon>Actinomadura</taxon>
    </lineage>
</organism>
<name>A0A372JSR1_9ACTN</name>
<evidence type="ECO:0000256" key="2">
    <source>
        <dbReference type="SAM" id="SignalP"/>
    </source>
</evidence>
<protein>
    <submittedName>
        <fullName evidence="3">Uncharacterized protein</fullName>
    </submittedName>
</protein>
<comment type="caution">
    <text evidence="3">The sequence shown here is derived from an EMBL/GenBank/DDBJ whole genome shotgun (WGS) entry which is preliminary data.</text>
</comment>
<reference evidence="3 4" key="1">
    <citation type="submission" date="2018-08" db="EMBL/GenBank/DDBJ databases">
        <title>Actinomadura jelena sp. nov., a novel Actinomycete isolated from soil in Chad.</title>
        <authorList>
            <person name="Shi L."/>
        </authorList>
    </citation>
    <scope>NUCLEOTIDE SEQUENCE [LARGE SCALE GENOMIC DNA]</scope>
    <source>
        <strain evidence="3 4">NEAU-G17</strain>
    </source>
</reference>
<evidence type="ECO:0000256" key="1">
    <source>
        <dbReference type="SAM" id="Phobius"/>
    </source>
</evidence>
<dbReference type="RefSeq" id="WP_199486370.1">
    <property type="nucleotide sequence ID" value="NZ_QURH01000066.1"/>
</dbReference>
<feature type="transmembrane region" description="Helical" evidence="1">
    <location>
        <begin position="73"/>
        <end position="91"/>
    </location>
</feature>
<keyword evidence="1" id="KW-0812">Transmembrane</keyword>
<accession>A0A372JSR1</accession>
<feature type="transmembrane region" description="Helical" evidence="1">
    <location>
        <begin position="43"/>
        <end position="66"/>
    </location>
</feature>
<evidence type="ECO:0000313" key="3">
    <source>
        <dbReference type="EMBL" id="RFU43075.1"/>
    </source>
</evidence>
<feature type="chain" id="PRO_5017026765" evidence="2">
    <location>
        <begin position="28"/>
        <end position="92"/>
    </location>
</feature>
<keyword evidence="2" id="KW-0732">Signal</keyword>
<keyword evidence="4" id="KW-1185">Reference proteome</keyword>
<dbReference type="Proteomes" id="UP000261811">
    <property type="component" value="Unassembled WGS sequence"/>
</dbReference>
<dbReference type="AlphaFoldDB" id="A0A372JSR1"/>
<sequence length="92" mass="8699">MSRTALRRSSGALLLLTAAVAAPLAGAAGLVGVAAFTADVPLLAGTGLLVVAGTGVLLGLPAFGLLGVRRRRGAALLLGAGLTAAVAALASV</sequence>
<keyword evidence="1" id="KW-0472">Membrane</keyword>
<proteinExistence type="predicted"/>
<feature type="non-terminal residue" evidence="3">
    <location>
        <position position="92"/>
    </location>
</feature>
<evidence type="ECO:0000313" key="4">
    <source>
        <dbReference type="Proteomes" id="UP000261811"/>
    </source>
</evidence>
<keyword evidence="1" id="KW-1133">Transmembrane helix</keyword>